<evidence type="ECO:0000256" key="1">
    <source>
        <dbReference type="PROSITE-ProRule" id="PRU00047"/>
    </source>
</evidence>
<gene>
    <name evidence="4" type="ORF">MEUPH1_LOCUS16901</name>
</gene>
<feature type="region of interest" description="Disordered" evidence="2">
    <location>
        <begin position="188"/>
        <end position="298"/>
    </location>
</feature>
<evidence type="ECO:0000259" key="3">
    <source>
        <dbReference type="PROSITE" id="PS50158"/>
    </source>
</evidence>
<feature type="compositionally biased region" description="Low complexity" evidence="2">
    <location>
        <begin position="260"/>
        <end position="271"/>
    </location>
</feature>
<keyword evidence="1" id="KW-0862">Zinc</keyword>
<dbReference type="SMART" id="SM00343">
    <property type="entry name" value="ZnF_C2HC"/>
    <property type="match status" value="2"/>
</dbReference>
<evidence type="ECO:0000313" key="5">
    <source>
        <dbReference type="Proteomes" id="UP001160148"/>
    </source>
</evidence>
<keyword evidence="5" id="KW-1185">Reference proteome</keyword>
<organism evidence="4 5">
    <name type="scientific">Macrosiphum euphorbiae</name>
    <name type="common">potato aphid</name>
    <dbReference type="NCBI Taxonomy" id="13131"/>
    <lineage>
        <taxon>Eukaryota</taxon>
        <taxon>Metazoa</taxon>
        <taxon>Ecdysozoa</taxon>
        <taxon>Arthropoda</taxon>
        <taxon>Hexapoda</taxon>
        <taxon>Insecta</taxon>
        <taxon>Pterygota</taxon>
        <taxon>Neoptera</taxon>
        <taxon>Paraneoptera</taxon>
        <taxon>Hemiptera</taxon>
        <taxon>Sternorrhyncha</taxon>
        <taxon>Aphidomorpha</taxon>
        <taxon>Aphidoidea</taxon>
        <taxon>Aphididae</taxon>
        <taxon>Macrosiphini</taxon>
        <taxon>Macrosiphum</taxon>
    </lineage>
</organism>
<feature type="domain" description="CCHC-type" evidence="3">
    <location>
        <begin position="469"/>
        <end position="482"/>
    </location>
</feature>
<comment type="caution">
    <text evidence="4">The sequence shown here is derived from an EMBL/GenBank/DDBJ whole genome shotgun (WGS) entry which is preliminary data.</text>
</comment>
<dbReference type="GO" id="GO:0003676">
    <property type="term" value="F:nucleic acid binding"/>
    <property type="evidence" value="ECO:0007669"/>
    <property type="project" value="InterPro"/>
</dbReference>
<dbReference type="Gene3D" id="4.10.60.10">
    <property type="entry name" value="Zinc finger, CCHC-type"/>
    <property type="match status" value="1"/>
</dbReference>
<dbReference type="GO" id="GO:0008270">
    <property type="term" value="F:zinc ion binding"/>
    <property type="evidence" value="ECO:0007669"/>
    <property type="project" value="UniProtKB-KW"/>
</dbReference>
<accession>A0AAV0X1B6</accession>
<feature type="region of interest" description="Disordered" evidence="2">
    <location>
        <begin position="507"/>
        <end position="533"/>
    </location>
</feature>
<dbReference type="PROSITE" id="PS50158">
    <property type="entry name" value="ZF_CCHC"/>
    <property type="match status" value="1"/>
</dbReference>
<keyword evidence="1" id="KW-0479">Metal-binding</keyword>
<feature type="region of interest" description="Disordered" evidence="2">
    <location>
        <begin position="1"/>
        <end position="45"/>
    </location>
</feature>
<feature type="compositionally biased region" description="Basic and acidic residues" evidence="2">
    <location>
        <begin position="29"/>
        <end position="42"/>
    </location>
</feature>
<keyword evidence="1" id="KW-0863">Zinc-finger</keyword>
<proteinExistence type="predicted"/>
<dbReference type="Proteomes" id="UP001160148">
    <property type="component" value="Unassembled WGS sequence"/>
</dbReference>
<evidence type="ECO:0000313" key="4">
    <source>
        <dbReference type="EMBL" id="CAI6361753.1"/>
    </source>
</evidence>
<evidence type="ECO:0000256" key="2">
    <source>
        <dbReference type="SAM" id="MobiDB-lite"/>
    </source>
</evidence>
<dbReference type="SUPFAM" id="SSF57756">
    <property type="entry name" value="Retrovirus zinc finger-like domains"/>
    <property type="match status" value="1"/>
</dbReference>
<dbReference type="EMBL" id="CARXXK010000003">
    <property type="protein sequence ID" value="CAI6361753.1"/>
    <property type="molecule type" value="Genomic_DNA"/>
</dbReference>
<protein>
    <recommendedName>
        <fullName evidence="3">CCHC-type domain-containing protein</fullName>
    </recommendedName>
</protein>
<dbReference type="AlphaFoldDB" id="A0AAV0X1B6"/>
<feature type="compositionally biased region" description="Low complexity" evidence="2">
    <location>
        <begin position="197"/>
        <end position="246"/>
    </location>
</feature>
<name>A0AAV0X1B6_9HEMI</name>
<dbReference type="Pfam" id="PF00098">
    <property type="entry name" value="zf-CCHC"/>
    <property type="match status" value="1"/>
</dbReference>
<sequence length="533" mass="58724">MDQNSGNLPLTKGPTDSGGGPSITGNKTGKLENGHEDKEGHGCTKGTAETYVGAEASPVVRVIDITTLSEAELLDKTLHYVASMEKFALATRNVHREIKDTLPKLRMLLTQYIKVKKQGTGDKGQNIQKLEVKDAGKCAATQTPTLTNPEKPDGPLMAMLERIQEQLTSQQGSIDQLVVERNQLHLEKRSNTKQQERGQQQQQQEQSTAATAKKQRQQQQKSLKQQHQQQQKSPKQQQQREQQAPEEVQEQGRQQHEQAQEPQQEPQQQQQTWSEAVRKRKPPKPAQQPRPTTDQVALLRKRAPRSMAVTIDRPAEGGSLASVMKKVSRSINLQSLGVKVLTTRKTRAGGILLEVEGNEKAILLAGKIREVVGDAARVRLPEPRTPVLLLGIPEWAEAENVIAGVTQAGVTGVTSENVIIRKNSGGRGEFVASLHLPLKDAITLAEKKTVTVEWTRCRVKLLANNQPTCFRCQGKGHLAAECQGEVKPRRCHRCNKDDHLVKDCALQKQAQQKPQPQPSTSSCGTLAEASSAV</sequence>
<dbReference type="InterPro" id="IPR036875">
    <property type="entry name" value="Znf_CCHC_sf"/>
</dbReference>
<dbReference type="InterPro" id="IPR001878">
    <property type="entry name" value="Znf_CCHC"/>
</dbReference>
<reference evidence="4 5" key="1">
    <citation type="submission" date="2023-01" db="EMBL/GenBank/DDBJ databases">
        <authorList>
            <person name="Whitehead M."/>
        </authorList>
    </citation>
    <scope>NUCLEOTIDE SEQUENCE [LARGE SCALE GENOMIC DNA]</scope>
</reference>